<keyword evidence="2" id="KW-1185">Reference proteome</keyword>
<evidence type="ECO:0000313" key="1">
    <source>
        <dbReference type="EMBL" id="OMJ75435.1"/>
    </source>
</evidence>
<organism evidence="1 2">
    <name type="scientific">Stentor coeruleus</name>
    <dbReference type="NCBI Taxonomy" id="5963"/>
    <lineage>
        <taxon>Eukaryota</taxon>
        <taxon>Sar</taxon>
        <taxon>Alveolata</taxon>
        <taxon>Ciliophora</taxon>
        <taxon>Postciliodesmatophora</taxon>
        <taxon>Heterotrichea</taxon>
        <taxon>Heterotrichida</taxon>
        <taxon>Stentoridae</taxon>
        <taxon>Stentor</taxon>
    </lineage>
</organism>
<comment type="caution">
    <text evidence="1">The sequence shown here is derived from an EMBL/GenBank/DDBJ whole genome shotgun (WGS) entry which is preliminary data.</text>
</comment>
<reference evidence="1 2" key="1">
    <citation type="submission" date="2016-11" db="EMBL/GenBank/DDBJ databases">
        <title>The macronuclear genome of Stentor coeruleus: a giant cell with tiny introns.</title>
        <authorList>
            <person name="Slabodnick M."/>
            <person name="Ruby J.G."/>
            <person name="Reiff S.B."/>
            <person name="Swart E.C."/>
            <person name="Gosai S."/>
            <person name="Prabakaran S."/>
            <person name="Witkowska E."/>
            <person name="Larue G.E."/>
            <person name="Fisher S."/>
            <person name="Freeman R.M."/>
            <person name="Gunawardena J."/>
            <person name="Chu W."/>
            <person name="Stover N.A."/>
            <person name="Gregory B.D."/>
            <person name="Nowacki M."/>
            <person name="Derisi J."/>
            <person name="Roy S.W."/>
            <person name="Marshall W.F."/>
            <person name="Sood P."/>
        </authorList>
    </citation>
    <scope>NUCLEOTIDE SEQUENCE [LARGE SCALE GENOMIC DNA]</scope>
    <source>
        <strain evidence="1">WM001</strain>
    </source>
</reference>
<name>A0A1R2BFL4_9CILI</name>
<sequence length="162" mass="19103">MIWLKLKLHMIPSISQEVDHVTQLYESLLNESSNKEKLKELLLLQVSIRGRIQEFEDLFEKNYENPLIVHFEKQKLRLRKLLQKEPIKLITPPSEPIKAPNPQKPITTDDYIKDVIQKNVKRSNTPPPATQAEWKELVFKIKLTKEEYGKLLNLKAKRNKIL</sequence>
<dbReference type="AlphaFoldDB" id="A0A1R2BFL4"/>
<dbReference type="OrthoDB" id="287705at2759"/>
<protein>
    <submittedName>
        <fullName evidence="1">Uncharacterized protein</fullName>
    </submittedName>
</protein>
<proteinExistence type="predicted"/>
<evidence type="ECO:0000313" key="2">
    <source>
        <dbReference type="Proteomes" id="UP000187209"/>
    </source>
</evidence>
<accession>A0A1R2BFL4</accession>
<dbReference type="EMBL" id="MPUH01000690">
    <property type="protein sequence ID" value="OMJ75435.1"/>
    <property type="molecule type" value="Genomic_DNA"/>
</dbReference>
<gene>
    <name evidence="1" type="ORF">SteCoe_25402</name>
</gene>
<dbReference type="Proteomes" id="UP000187209">
    <property type="component" value="Unassembled WGS sequence"/>
</dbReference>